<evidence type="ECO:0000313" key="6">
    <source>
        <dbReference type="Proteomes" id="UP000659124"/>
    </source>
</evidence>
<dbReference type="RefSeq" id="WP_188086425.1">
    <property type="nucleotide sequence ID" value="NZ_JACVFC010000001.1"/>
</dbReference>
<dbReference type="EMBL" id="JACVFC010000001">
    <property type="protein sequence ID" value="MBC9929286.1"/>
    <property type="molecule type" value="Genomic_DNA"/>
</dbReference>
<evidence type="ECO:0000256" key="1">
    <source>
        <dbReference type="ARBA" id="ARBA00022679"/>
    </source>
</evidence>
<gene>
    <name evidence="5" type="ORF">ICL07_02805</name>
</gene>
<protein>
    <submittedName>
        <fullName evidence="5">Ornithine carbamoyltransferase</fullName>
    </submittedName>
</protein>
<keyword evidence="1 2" id="KW-0808">Transferase</keyword>
<dbReference type="Pfam" id="PF00185">
    <property type="entry name" value="OTCace"/>
    <property type="match status" value="1"/>
</dbReference>
<name>A0ABR7TFW5_9BACT</name>
<keyword evidence="6" id="KW-1185">Reference proteome</keyword>
<dbReference type="InterPro" id="IPR006132">
    <property type="entry name" value="Asp/Orn_carbamoyltranf_P-bd"/>
</dbReference>
<evidence type="ECO:0000259" key="4">
    <source>
        <dbReference type="Pfam" id="PF02729"/>
    </source>
</evidence>
<reference evidence="5 6" key="1">
    <citation type="submission" date="2020-09" db="EMBL/GenBank/DDBJ databases">
        <title>Genome sequences of type strains of Chitinophaga qingshengii and Chitinophaga varians.</title>
        <authorList>
            <person name="Kittiwongwattana C."/>
        </authorList>
    </citation>
    <scope>NUCLEOTIDE SEQUENCE [LARGE SCALE GENOMIC DNA]</scope>
    <source>
        <strain evidence="5 6">JCM 30026</strain>
    </source>
</reference>
<dbReference type="PRINTS" id="PR00100">
    <property type="entry name" value="AOTCASE"/>
</dbReference>
<dbReference type="Pfam" id="PF02729">
    <property type="entry name" value="OTCace_N"/>
    <property type="match status" value="1"/>
</dbReference>
<dbReference type="Gene3D" id="3.40.50.1370">
    <property type="entry name" value="Aspartate/ornithine carbamoyltransferase"/>
    <property type="match status" value="2"/>
</dbReference>
<sequence length="335" mass="37460">MSLKGQDFIDLRHLTASDLDNLIALAAKIKAGDIDVSDALSGKTFGLLFSIASTRTRLSFQVAVRQMGGHAEYLNADQLQLVNHESLTDTGQVMSRFLDGIIVRMYNMKNYGEGRSALQTLADNASIPVLNALDDKDHPCQVIADLLTMREKFGPGFKKKKLVFSWGYTERQKSLGVPHSMMVAGSLLGMNMVFAYPEGFDLDEEYIRFTQKMAAESKASISFTNDLMEATEGADVIYVKSWKAINMSVEDDLAARRRVQDDWRISNKHFERANKDAIYMDCLPVIRGEQTLAEVVDGPRSVIYDEAENRLHAQKAILHSIYAPVPVHQPSLTNY</sequence>
<evidence type="ECO:0000259" key="3">
    <source>
        <dbReference type="Pfam" id="PF00185"/>
    </source>
</evidence>
<proteinExistence type="inferred from homology"/>
<organism evidence="5 6">
    <name type="scientific">Chitinophaga qingshengii</name>
    <dbReference type="NCBI Taxonomy" id="1569794"/>
    <lineage>
        <taxon>Bacteria</taxon>
        <taxon>Pseudomonadati</taxon>
        <taxon>Bacteroidota</taxon>
        <taxon>Chitinophagia</taxon>
        <taxon>Chitinophagales</taxon>
        <taxon>Chitinophagaceae</taxon>
        <taxon>Chitinophaga</taxon>
    </lineage>
</organism>
<dbReference type="InterPro" id="IPR006130">
    <property type="entry name" value="Asp/Orn_carbamoylTrfase"/>
</dbReference>
<dbReference type="InterPro" id="IPR002292">
    <property type="entry name" value="Orn/put_carbamltrans"/>
</dbReference>
<evidence type="ECO:0000313" key="5">
    <source>
        <dbReference type="EMBL" id="MBC9929286.1"/>
    </source>
</evidence>
<comment type="caution">
    <text evidence="5">The sequence shown here is derived from an EMBL/GenBank/DDBJ whole genome shotgun (WGS) entry which is preliminary data.</text>
</comment>
<feature type="domain" description="Aspartate/ornithine carbamoyltransferase carbamoyl-P binding" evidence="4">
    <location>
        <begin position="7"/>
        <end position="151"/>
    </location>
</feature>
<feature type="domain" description="Aspartate/ornithine carbamoyltransferase Asp/Orn-binding" evidence="3">
    <location>
        <begin position="177"/>
        <end position="320"/>
    </location>
</feature>
<accession>A0ABR7TFW5</accession>
<comment type="similarity">
    <text evidence="2">Belongs to the aspartate/ornithine carbamoyltransferase superfamily.</text>
</comment>
<dbReference type="SUPFAM" id="SSF53671">
    <property type="entry name" value="Aspartate/ornithine carbamoyltransferase"/>
    <property type="match status" value="1"/>
</dbReference>
<dbReference type="PRINTS" id="PR00102">
    <property type="entry name" value="OTCASE"/>
</dbReference>
<dbReference type="PANTHER" id="PTHR45753:SF3">
    <property type="entry name" value="ORNITHINE TRANSCARBAMYLASE, MITOCHONDRIAL"/>
    <property type="match status" value="1"/>
</dbReference>
<dbReference type="PANTHER" id="PTHR45753">
    <property type="entry name" value="ORNITHINE CARBAMOYLTRANSFERASE, MITOCHONDRIAL"/>
    <property type="match status" value="1"/>
</dbReference>
<dbReference type="InterPro" id="IPR036901">
    <property type="entry name" value="Asp/Orn_carbamoylTrfase_sf"/>
</dbReference>
<dbReference type="Proteomes" id="UP000659124">
    <property type="component" value="Unassembled WGS sequence"/>
</dbReference>
<evidence type="ECO:0000256" key="2">
    <source>
        <dbReference type="RuleBase" id="RU003634"/>
    </source>
</evidence>
<dbReference type="InterPro" id="IPR006131">
    <property type="entry name" value="Asp_carbamoyltransf_Asp/Orn-bd"/>
</dbReference>